<dbReference type="InterPro" id="IPR038537">
    <property type="entry name" value="TatT_sf"/>
</dbReference>
<dbReference type="PROSITE" id="PS51257">
    <property type="entry name" value="PROKAR_LIPOPROTEIN"/>
    <property type="match status" value="1"/>
</dbReference>
<keyword evidence="1" id="KW-1133">Transmembrane helix</keyword>
<keyword evidence="1" id="KW-0472">Membrane</keyword>
<feature type="transmembrane region" description="Helical" evidence="1">
    <location>
        <begin position="7"/>
        <end position="26"/>
    </location>
</feature>
<proteinExistence type="predicted"/>
<accession>A0A3B0Y0U6</accession>
<name>A0A3B0Y0U6_9ZZZZ</name>
<sequence length="298" mass="33858">MKKKSYLFTGIILIFSYFLSSCSFYIDSFTNNLNQAIQSSNDPQTVMQALPAYLVLLDGLIEGDPQDEDMLMASVSLMNAYSSLLGSQADLIEDIPDYKLESIINQQKILNDKALHRAEYAMCIHKDSLCNLTKDKFKELEIKLSIIEKNDIDILYRLGTAWVSWIQVNTDDWNAMAQIAQIKLIMETVINNNEMIDNGNAHVYLGVLNSLIPASLGGKPKLGREYFEAALRISEDKNLMAKALYAEYYARLMFDEKLHKRLISEILSIDESNNHLNLINTLAVEKAKALRRSSSDYF</sequence>
<evidence type="ECO:0000313" key="2">
    <source>
        <dbReference type="EMBL" id="VAW69012.1"/>
    </source>
</evidence>
<dbReference type="EMBL" id="UOFI01000140">
    <property type="protein sequence ID" value="VAW69012.1"/>
    <property type="molecule type" value="Genomic_DNA"/>
</dbReference>
<reference evidence="2" key="1">
    <citation type="submission" date="2018-06" db="EMBL/GenBank/DDBJ databases">
        <authorList>
            <person name="Zhirakovskaya E."/>
        </authorList>
    </citation>
    <scope>NUCLEOTIDE SEQUENCE</scope>
</reference>
<evidence type="ECO:0000256" key="1">
    <source>
        <dbReference type="SAM" id="Phobius"/>
    </source>
</evidence>
<dbReference type="InterPro" id="IPR031823">
    <property type="entry name" value="TatT"/>
</dbReference>
<dbReference type="Pfam" id="PF16811">
    <property type="entry name" value="TAtT"/>
    <property type="match status" value="1"/>
</dbReference>
<dbReference type="Gene3D" id="1.25.40.920">
    <property type="entry name" value="TRAP transporter T-component"/>
    <property type="match status" value="1"/>
</dbReference>
<protein>
    <recommendedName>
        <fullName evidence="3">TRAP transporter TatT component family protein</fullName>
    </recommendedName>
</protein>
<dbReference type="AlphaFoldDB" id="A0A3B0Y0U6"/>
<evidence type="ECO:0008006" key="3">
    <source>
        <dbReference type="Google" id="ProtNLM"/>
    </source>
</evidence>
<gene>
    <name evidence="2" type="ORF">MNBD_GAMMA09-1968</name>
</gene>
<keyword evidence="1" id="KW-0812">Transmembrane</keyword>
<organism evidence="2">
    <name type="scientific">hydrothermal vent metagenome</name>
    <dbReference type="NCBI Taxonomy" id="652676"/>
    <lineage>
        <taxon>unclassified sequences</taxon>
        <taxon>metagenomes</taxon>
        <taxon>ecological metagenomes</taxon>
    </lineage>
</organism>